<feature type="compositionally biased region" description="Acidic residues" evidence="1">
    <location>
        <begin position="162"/>
        <end position="173"/>
    </location>
</feature>
<name>A0ABQ9FMI2_TEGGR</name>
<comment type="caution">
    <text evidence="3">The sequence shown here is derived from an EMBL/GenBank/DDBJ whole genome shotgun (WGS) entry which is preliminary data.</text>
</comment>
<dbReference type="CDD" id="cd00103">
    <property type="entry name" value="IRF"/>
    <property type="match status" value="1"/>
</dbReference>
<dbReference type="PANTHER" id="PTHR11949:SF17">
    <property type="entry name" value="IRF TRYPTOPHAN PENTAD REPEAT DOMAIN-CONTAINING PROTEIN"/>
    <property type="match status" value="1"/>
</dbReference>
<accession>A0ABQ9FMI2</accession>
<organism evidence="3 4">
    <name type="scientific">Tegillarca granosa</name>
    <name type="common">Malaysian cockle</name>
    <name type="synonym">Anadara granosa</name>
    <dbReference type="NCBI Taxonomy" id="220873"/>
    <lineage>
        <taxon>Eukaryota</taxon>
        <taxon>Metazoa</taxon>
        <taxon>Spiralia</taxon>
        <taxon>Lophotrochozoa</taxon>
        <taxon>Mollusca</taxon>
        <taxon>Bivalvia</taxon>
        <taxon>Autobranchia</taxon>
        <taxon>Pteriomorphia</taxon>
        <taxon>Arcoida</taxon>
        <taxon>Arcoidea</taxon>
        <taxon>Arcidae</taxon>
        <taxon>Tegillarca</taxon>
    </lineage>
</organism>
<dbReference type="InterPro" id="IPR001346">
    <property type="entry name" value="Interferon_reg_fact_DNA-bd_dom"/>
</dbReference>
<evidence type="ECO:0000313" key="4">
    <source>
        <dbReference type="Proteomes" id="UP001217089"/>
    </source>
</evidence>
<evidence type="ECO:0000259" key="2">
    <source>
        <dbReference type="PROSITE" id="PS51507"/>
    </source>
</evidence>
<dbReference type="EMBL" id="JARBDR010000214">
    <property type="protein sequence ID" value="KAJ8318486.1"/>
    <property type="molecule type" value="Genomic_DNA"/>
</dbReference>
<sequence>MCSDTDDGYKSEDDITKTTNRQRMKPWLIEKLNSNKIDGFQWVNKDQKSFRIPWRHGSRHGWNIRRDAGLFEQWAIHSGKYAVGQNADPKKWKANFRCALNSLRDVEELKQDGQKRGSNAFKIYRFLVKRRPRYNVVLSIKKSIKHHYSGYTLVKQKSDGMVEEDFEEDDQTDESLMPTSSDNDYVTSDHEIVDMILAQEDLVFSEEKYKPICEINMTLEDVKIICSRISSEKQNKF</sequence>
<keyword evidence="4" id="KW-1185">Reference proteome</keyword>
<reference evidence="3 4" key="1">
    <citation type="submission" date="2022-12" db="EMBL/GenBank/DDBJ databases">
        <title>Chromosome-level genome of Tegillarca granosa.</title>
        <authorList>
            <person name="Kim J."/>
        </authorList>
    </citation>
    <scope>NUCLEOTIDE SEQUENCE [LARGE SCALE GENOMIC DNA]</scope>
    <source>
        <strain evidence="3">Teg-2019</strain>
        <tissue evidence="3">Adductor muscle</tissue>
    </source>
</reference>
<dbReference type="SUPFAM" id="SSF46785">
    <property type="entry name" value="Winged helix' DNA-binding domain"/>
    <property type="match status" value="1"/>
</dbReference>
<dbReference type="PRINTS" id="PR00267">
    <property type="entry name" value="INTFRNREGFCT"/>
</dbReference>
<dbReference type="Gene3D" id="1.10.10.10">
    <property type="entry name" value="Winged helix-like DNA-binding domain superfamily/Winged helix DNA-binding domain"/>
    <property type="match status" value="1"/>
</dbReference>
<evidence type="ECO:0000313" key="3">
    <source>
        <dbReference type="EMBL" id="KAJ8318486.1"/>
    </source>
</evidence>
<evidence type="ECO:0000256" key="1">
    <source>
        <dbReference type="SAM" id="MobiDB-lite"/>
    </source>
</evidence>
<dbReference type="InterPro" id="IPR036390">
    <property type="entry name" value="WH_DNA-bd_sf"/>
</dbReference>
<proteinExistence type="predicted"/>
<dbReference type="Pfam" id="PF00605">
    <property type="entry name" value="IRF"/>
    <property type="match status" value="1"/>
</dbReference>
<feature type="domain" description="IRF tryptophan pentad repeat" evidence="2">
    <location>
        <begin position="21"/>
        <end position="128"/>
    </location>
</feature>
<gene>
    <name evidence="3" type="ORF">KUTeg_003577</name>
</gene>
<protein>
    <recommendedName>
        <fullName evidence="2">IRF tryptophan pentad repeat domain-containing protein</fullName>
    </recommendedName>
</protein>
<dbReference type="InterPro" id="IPR036388">
    <property type="entry name" value="WH-like_DNA-bd_sf"/>
</dbReference>
<dbReference type="SMART" id="SM00348">
    <property type="entry name" value="IRF"/>
    <property type="match status" value="1"/>
</dbReference>
<dbReference type="Proteomes" id="UP001217089">
    <property type="component" value="Unassembled WGS sequence"/>
</dbReference>
<dbReference type="PROSITE" id="PS51507">
    <property type="entry name" value="IRF_2"/>
    <property type="match status" value="1"/>
</dbReference>
<dbReference type="PANTHER" id="PTHR11949">
    <property type="entry name" value="INTERFERON REGULATORY FACTOR"/>
    <property type="match status" value="1"/>
</dbReference>
<feature type="region of interest" description="Disordered" evidence="1">
    <location>
        <begin position="162"/>
        <end position="183"/>
    </location>
</feature>